<gene>
    <name evidence="3" type="ORF">Tco_0952706</name>
</gene>
<comment type="caution">
    <text evidence="3">The sequence shown here is derived from an EMBL/GenBank/DDBJ whole genome shotgun (WGS) entry which is preliminary data.</text>
</comment>
<evidence type="ECO:0000313" key="4">
    <source>
        <dbReference type="Proteomes" id="UP001151760"/>
    </source>
</evidence>
<dbReference type="Proteomes" id="UP001151760">
    <property type="component" value="Unassembled WGS sequence"/>
</dbReference>
<protein>
    <submittedName>
        <fullName evidence="3">Uncharacterized protein</fullName>
    </submittedName>
</protein>
<reference evidence="3" key="2">
    <citation type="submission" date="2022-01" db="EMBL/GenBank/DDBJ databases">
        <authorList>
            <person name="Yamashiro T."/>
            <person name="Shiraishi A."/>
            <person name="Satake H."/>
            <person name="Nakayama K."/>
        </authorList>
    </citation>
    <scope>NUCLEOTIDE SEQUENCE</scope>
</reference>
<proteinExistence type="predicted"/>
<sequence>MLSSTIITQNPNPTFLNRMVNLDFCDKHNMVAFLKKPEGSEGFHQIVDFLNSTHIKYALAKNPTIYVSLIHQFWQTTSASTSENEEMEITATIDGRVKTITEASIKRHLKLEDSDGISTLPNTEIFEQLALMRFIQIFLNKHKRQLPPHKRTYIALTLTLTQKLFGNMRRISKGYNGVDIPLFLTMLVQGLIFQGEGSTVLVESYYTPISAPSTSKLPTSPPSMQTTHVAEEVATMPYNSPILRVHSLRSDEGSMTLHELTVLCTTLSKKVESLESDLKQTKLTYGAAYTKLIMKVKKLENRIKSSKARRRVRLIVSKDEVSTAGAEVSIASPEVKTTAESLVYIKRSAAKRKDKGKAIMKEVGPVQKKTMLQLEQERLGYEEALRLQEQLDEKERQRIARVHEEANTFNAEEWDNIQAQIKVDEELAHKLQAEERGKFSKVEKAKLLVEMINERKRLFAQQRAEQRRNTPMTQAQQRTYMCNYIKNMGSHTLQQLKKLSFDEIKELFETIMKGVKDFVPMESDRLVPKISTGNSKQTAEIELGHEGSKRQKTNEE</sequence>
<organism evidence="3 4">
    <name type="scientific">Tanacetum coccineum</name>
    <dbReference type="NCBI Taxonomy" id="301880"/>
    <lineage>
        <taxon>Eukaryota</taxon>
        <taxon>Viridiplantae</taxon>
        <taxon>Streptophyta</taxon>
        <taxon>Embryophyta</taxon>
        <taxon>Tracheophyta</taxon>
        <taxon>Spermatophyta</taxon>
        <taxon>Magnoliopsida</taxon>
        <taxon>eudicotyledons</taxon>
        <taxon>Gunneridae</taxon>
        <taxon>Pentapetalae</taxon>
        <taxon>asterids</taxon>
        <taxon>campanulids</taxon>
        <taxon>Asterales</taxon>
        <taxon>Asteraceae</taxon>
        <taxon>Asteroideae</taxon>
        <taxon>Anthemideae</taxon>
        <taxon>Anthemidinae</taxon>
        <taxon>Tanacetum</taxon>
    </lineage>
</organism>
<evidence type="ECO:0000313" key="3">
    <source>
        <dbReference type="EMBL" id="GJT43991.1"/>
    </source>
</evidence>
<dbReference type="EMBL" id="BQNB010015776">
    <property type="protein sequence ID" value="GJT43991.1"/>
    <property type="molecule type" value="Genomic_DNA"/>
</dbReference>
<evidence type="ECO:0000256" key="2">
    <source>
        <dbReference type="SAM" id="MobiDB-lite"/>
    </source>
</evidence>
<accession>A0ABQ5DXT4</accession>
<evidence type="ECO:0000256" key="1">
    <source>
        <dbReference type="SAM" id="Coils"/>
    </source>
</evidence>
<keyword evidence="1" id="KW-0175">Coiled coil</keyword>
<feature type="coiled-coil region" evidence="1">
    <location>
        <begin position="264"/>
        <end position="309"/>
    </location>
</feature>
<reference evidence="3" key="1">
    <citation type="journal article" date="2022" name="Int. J. Mol. Sci.">
        <title>Draft Genome of Tanacetum Coccineum: Genomic Comparison of Closely Related Tanacetum-Family Plants.</title>
        <authorList>
            <person name="Yamashiro T."/>
            <person name="Shiraishi A."/>
            <person name="Nakayama K."/>
            <person name="Satake H."/>
        </authorList>
    </citation>
    <scope>NUCLEOTIDE SEQUENCE</scope>
</reference>
<feature type="compositionally biased region" description="Basic and acidic residues" evidence="2">
    <location>
        <begin position="542"/>
        <end position="556"/>
    </location>
</feature>
<keyword evidence="4" id="KW-1185">Reference proteome</keyword>
<feature type="region of interest" description="Disordered" evidence="2">
    <location>
        <begin position="528"/>
        <end position="556"/>
    </location>
</feature>
<name>A0ABQ5DXT4_9ASTR</name>